<proteinExistence type="predicted"/>
<name>W6QF02_PENRF</name>
<dbReference type="AlphaFoldDB" id="W6QF02"/>
<reference evidence="1" key="1">
    <citation type="journal article" date="2014" name="Nat. Commun.">
        <title>Multiple recent horizontal transfers of a large genomic region in cheese making fungi.</title>
        <authorList>
            <person name="Cheeseman K."/>
            <person name="Ropars J."/>
            <person name="Renault P."/>
            <person name="Dupont J."/>
            <person name="Gouzy J."/>
            <person name="Branca A."/>
            <person name="Abraham A.L."/>
            <person name="Ceppi M."/>
            <person name="Conseiller E."/>
            <person name="Debuchy R."/>
            <person name="Malagnac F."/>
            <person name="Goarin A."/>
            <person name="Silar P."/>
            <person name="Lacoste S."/>
            <person name="Sallet E."/>
            <person name="Bensimon A."/>
            <person name="Giraud T."/>
            <person name="Brygoo Y."/>
        </authorList>
    </citation>
    <scope>NUCLEOTIDE SEQUENCE [LARGE SCALE GENOMIC DNA]</scope>
    <source>
        <strain evidence="1">FM164</strain>
    </source>
</reference>
<dbReference type="EMBL" id="HG792018">
    <property type="protein sequence ID" value="CDM35318.1"/>
    <property type="molecule type" value="Genomic_DNA"/>
</dbReference>
<dbReference type="Proteomes" id="UP000030686">
    <property type="component" value="Unassembled WGS sequence"/>
</dbReference>
<organism evidence="1 2">
    <name type="scientific">Penicillium roqueforti (strain FM164)</name>
    <dbReference type="NCBI Taxonomy" id="1365484"/>
    <lineage>
        <taxon>Eukaryota</taxon>
        <taxon>Fungi</taxon>
        <taxon>Dikarya</taxon>
        <taxon>Ascomycota</taxon>
        <taxon>Pezizomycotina</taxon>
        <taxon>Eurotiomycetes</taxon>
        <taxon>Eurotiomycetidae</taxon>
        <taxon>Eurotiales</taxon>
        <taxon>Aspergillaceae</taxon>
        <taxon>Penicillium</taxon>
    </lineage>
</organism>
<accession>W6QF02</accession>
<gene>
    <name evidence="1" type="ORF">PROQFM164_S04g000199</name>
</gene>
<evidence type="ECO:0000313" key="2">
    <source>
        <dbReference type="Proteomes" id="UP000030686"/>
    </source>
</evidence>
<protein>
    <submittedName>
        <fullName evidence="1">Genomic scaffold, ProqFM164S04</fullName>
    </submittedName>
</protein>
<keyword evidence="2" id="KW-1185">Reference proteome</keyword>
<sequence length="62" mass="6997">MWTQSASAGFLIPSQMKDQQLATLEGAHGKLIKWNVEWVNLVNWASGKNMQKIIKGRFQPAI</sequence>
<evidence type="ECO:0000313" key="1">
    <source>
        <dbReference type="EMBL" id="CDM35318.1"/>
    </source>
</evidence>